<organism evidence="2 3">
    <name type="scientific">Sarocladium strictum</name>
    <name type="common">Black bundle disease fungus</name>
    <name type="synonym">Acremonium strictum</name>
    <dbReference type="NCBI Taxonomy" id="5046"/>
    <lineage>
        <taxon>Eukaryota</taxon>
        <taxon>Fungi</taxon>
        <taxon>Dikarya</taxon>
        <taxon>Ascomycota</taxon>
        <taxon>Pezizomycotina</taxon>
        <taxon>Sordariomycetes</taxon>
        <taxon>Hypocreomycetidae</taxon>
        <taxon>Hypocreales</taxon>
        <taxon>Sarocladiaceae</taxon>
        <taxon>Sarocladium</taxon>
    </lineage>
</organism>
<evidence type="ECO:0000259" key="1">
    <source>
        <dbReference type="Pfam" id="PF00107"/>
    </source>
</evidence>
<comment type="caution">
    <text evidence="2">The sequence shown here is derived from an EMBL/GenBank/DDBJ whole genome shotgun (WGS) entry which is preliminary data.</text>
</comment>
<dbReference type="PANTHER" id="PTHR43677">
    <property type="entry name" value="SHORT-CHAIN DEHYDROGENASE/REDUCTASE"/>
    <property type="match status" value="1"/>
</dbReference>
<proteinExistence type="predicted"/>
<sequence length="374" mass="39620">MQSASSLPQTSRSLVLSAFGQPLSLTSKPVAPPSNGSAIVRILTTVIRPHHRMGFQGKSPLKFPVPYTPGHTAIARVVAAGPDSVNLTPGQLVYVDGFTEARDDPHGVQSIIGLMEGGSQKGSKLFKAWEGFWRDIGTVPLEQCHVLNEAALTKMGYSFGDMQILERLTLAYGACESAKLKAGQTVVVAPATGAYSGAVAEVAAQLGCHVVALTRSSSKLEPLTSRHPRITAVEVTGNERDLSAAILAACPPSGADAYIDISSPLPGAAVTHFQPSLSAVRAHGHVVLLGMIFDIKLNGIALLSKNITIRGQWMYTRQQVADVIGMVEAGVVQMGEQAGHEVVGNYQLEEWEKAVEAAEGVTGWGKQILFTPRI</sequence>
<dbReference type="EMBL" id="JAPDFR010000007">
    <property type="protein sequence ID" value="KAK0385035.1"/>
    <property type="molecule type" value="Genomic_DNA"/>
</dbReference>
<feature type="domain" description="Alcohol dehydrogenase-like C-terminal" evidence="1">
    <location>
        <begin position="198"/>
        <end position="327"/>
    </location>
</feature>
<dbReference type="GO" id="GO:0005739">
    <property type="term" value="C:mitochondrion"/>
    <property type="evidence" value="ECO:0007669"/>
    <property type="project" value="TreeGrafter"/>
</dbReference>
<dbReference type="SUPFAM" id="SSF50129">
    <property type="entry name" value="GroES-like"/>
    <property type="match status" value="1"/>
</dbReference>
<dbReference type="Gene3D" id="3.90.180.10">
    <property type="entry name" value="Medium-chain alcohol dehydrogenases, catalytic domain"/>
    <property type="match status" value="1"/>
</dbReference>
<dbReference type="SUPFAM" id="SSF51735">
    <property type="entry name" value="NAD(P)-binding Rossmann-fold domains"/>
    <property type="match status" value="1"/>
</dbReference>
<gene>
    <name evidence="2" type="ORF">NLU13_7513</name>
</gene>
<evidence type="ECO:0000313" key="2">
    <source>
        <dbReference type="EMBL" id="KAK0385035.1"/>
    </source>
</evidence>
<protein>
    <recommendedName>
        <fullName evidence="1">Alcohol dehydrogenase-like C-terminal domain-containing protein</fullName>
    </recommendedName>
</protein>
<dbReference type="GO" id="GO:0016491">
    <property type="term" value="F:oxidoreductase activity"/>
    <property type="evidence" value="ECO:0007669"/>
    <property type="project" value="TreeGrafter"/>
</dbReference>
<reference evidence="2" key="1">
    <citation type="submission" date="2022-10" db="EMBL/GenBank/DDBJ databases">
        <title>Determination and structural analysis of whole genome sequence of Sarocladium strictum F4-1.</title>
        <authorList>
            <person name="Hu L."/>
            <person name="Jiang Y."/>
        </authorList>
    </citation>
    <scope>NUCLEOTIDE SEQUENCE</scope>
    <source>
        <strain evidence="2">F4-1</strain>
    </source>
</reference>
<dbReference type="InterPro" id="IPR036291">
    <property type="entry name" value="NAD(P)-bd_dom_sf"/>
</dbReference>
<dbReference type="InterPro" id="IPR011032">
    <property type="entry name" value="GroES-like_sf"/>
</dbReference>
<dbReference type="Proteomes" id="UP001175261">
    <property type="component" value="Unassembled WGS sequence"/>
</dbReference>
<accession>A0AA39GCY7</accession>
<dbReference type="Gene3D" id="3.40.50.720">
    <property type="entry name" value="NAD(P)-binding Rossmann-like Domain"/>
    <property type="match status" value="1"/>
</dbReference>
<dbReference type="InterPro" id="IPR013149">
    <property type="entry name" value="ADH-like_C"/>
</dbReference>
<dbReference type="AlphaFoldDB" id="A0AA39GCY7"/>
<dbReference type="Pfam" id="PF00107">
    <property type="entry name" value="ADH_zinc_N"/>
    <property type="match status" value="1"/>
</dbReference>
<dbReference type="CDD" id="cd05188">
    <property type="entry name" value="MDR"/>
    <property type="match status" value="1"/>
</dbReference>
<dbReference type="PANTHER" id="PTHR43677:SF4">
    <property type="entry name" value="QUINONE OXIDOREDUCTASE-LIKE PROTEIN 2"/>
    <property type="match status" value="1"/>
</dbReference>
<evidence type="ECO:0000313" key="3">
    <source>
        <dbReference type="Proteomes" id="UP001175261"/>
    </source>
</evidence>
<name>A0AA39GCY7_SARSR</name>
<dbReference type="InterPro" id="IPR051397">
    <property type="entry name" value="Zn-ADH-like_protein"/>
</dbReference>
<keyword evidence="3" id="KW-1185">Reference proteome</keyword>